<organism evidence="2 3">
    <name type="scientific">Alcaligenes xylosoxydans xylosoxydans</name>
    <name type="common">Achromobacter xylosoxidans</name>
    <dbReference type="NCBI Taxonomy" id="85698"/>
    <lineage>
        <taxon>Bacteria</taxon>
        <taxon>Pseudomonadati</taxon>
        <taxon>Pseudomonadota</taxon>
        <taxon>Betaproteobacteria</taxon>
        <taxon>Burkholderiales</taxon>
        <taxon>Alcaligenaceae</taxon>
        <taxon>Achromobacter</taxon>
    </lineage>
</organism>
<dbReference type="GeneID" id="75273466"/>
<feature type="transmembrane region" description="Helical" evidence="1">
    <location>
        <begin position="264"/>
        <end position="294"/>
    </location>
</feature>
<feature type="transmembrane region" description="Helical" evidence="1">
    <location>
        <begin position="349"/>
        <end position="371"/>
    </location>
</feature>
<dbReference type="GO" id="GO:0043190">
    <property type="term" value="C:ATP-binding cassette (ABC) transporter complex"/>
    <property type="evidence" value="ECO:0007669"/>
    <property type="project" value="InterPro"/>
</dbReference>
<comment type="subcellular location">
    <subcellularLocation>
        <location evidence="1">Cell inner membrane</location>
        <topology evidence="1">Multi-pass membrane protein</topology>
    </subcellularLocation>
</comment>
<keyword evidence="1" id="KW-1003">Cell membrane</keyword>
<feature type="transmembrane region" description="Helical" evidence="1">
    <location>
        <begin position="314"/>
        <end position="337"/>
    </location>
</feature>
<dbReference type="AlphaFoldDB" id="A0A0D6IUX0"/>
<keyword evidence="1" id="KW-0472">Membrane</keyword>
<name>A0A0D6IUX0_ALCXX</name>
<reference evidence="2" key="1">
    <citation type="submission" date="2022-12" db="EMBL/GenBank/DDBJ databases">
        <authorList>
            <person name="Voronina O.L."/>
            <person name="Kunda M.S."/>
            <person name="Ryzhova N."/>
            <person name="Aksenova E.I."/>
        </authorList>
    </citation>
    <scope>NUCLEOTIDE SEQUENCE</scope>
    <source>
        <strain evidence="2">SCCH136:Ach223948</strain>
    </source>
</reference>
<keyword evidence="1" id="KW-0812">Transmembrane</keyword>
<comment type="caution">
    <text evidence="2">The sequence shown here is derived from an EMBL/GenBank/DDBJ whole genome shotgun (WGS) entry which is preliminary data.</text>
</comment>
<dbReference type="eggNOG" id="COG0767">
    <property type="taxonomic scope" value="Bacteria"/>
</dbReference>
<dbReference type="GO" id="GO:0005548">
    <property type="term" value="F:phospholipid transporter activity"/>
    <property type="evidence" value="ECO:0007669"/>
    <property type="project" value="TreeGrafter"/>
</dbReference>
<proteinExistence type="inferred from homology"/>
<dbReference type="Proteomes" id="UP001141992">
    <property type="component" value="Unassembled WGS sequence"/>
</dbReference>
<evidence type="ECO:0000313" key="2">
    <source>
        <dbReference type="EMBL" id="MCZ8400524.1"/>
    </source>
</evidence>
<keyword evidence="1" id="KW-1133">Transmembrane helix</keyword>
<accession>A0A0D6IUX0</accession>
<sequence length="377" mass="39998">MPHSAPSAPRAAPPFRQEAGVCHVGGDWSVLALAEPGEVERRRAAMAKAADAGARWDLQGISRLDTIGALLIWQAWGEKLPERVRWSAGQQDVFTALATNKGGKQAPPRPEPAWGWLRALGGAVLQAGENGRALLTMLGQLVLDLFGMLSRPSRGPWREISAQVYRTGAQALGITALVGFLIGVVLSYLSAQQLQMIGADRFIVRLLGVSIVRELGPVLAAILVAGRSGSAITAQIGVMRVTQELDAMLVMGISHGQRLILPRVVALAVTMPLLVLWTDAMAILGGMLAAQVQLGVSAQWFLQSLPDAISLTNYWIGILKGVTFGILIALIACHFGLRIQPNTESLGRGTTTSVVTSITGVILLDALYAVIFSSVGI</sequence>
<gene>
    <name evidence="2" type="ORF">O9570_03665</name>
</gene>
<protein>
    <submittedName>
        <fullName evidence="2">ABC transporter permease</fullName>
    </submittedName>
</protein>
<dbReference type="Pfam" id="PF02405">
    <property type="entry name" value="MlaE"/>
    <property type="match status" value="1"/>
</dbReference>
<keyword evidence="1" id="KW-0997">Cell inner membrane</keyword>
<dbReference type="NCBIfam" id="TIGR00056">
    <property type="entry name" value="MlaE family lipid ABC transporter permease subunit"/>
    <property type="match status" value="1"/>
</dbReference>
<feature type="transmembrane region" description="Helical" evidence="1">
    <location>
        <begin position="171"/>
        <end position="190"/>
    </location>
</feature>
<dbReference type="PANTHER" id="PTHR30188:SF3">
    <property type="entry name" value="ABC TRANSPORTER PERMEASE"/>
    <property type="match status" value="1"/>
</dbReference>
<comment type="similarity">
    <text evidence="1">Belongs to the MlaE permease family.</text>
</comment>
<accession>A0A0M7IVA3</accession>
<dbReference type="InterPro" id="IPR030802">
    <property type="entry name" value="Permease_MalE"/>
</dbReference>
<comment type="caution">
    <text evidence="1">Lacks conserved residue(s) required for the propagation of feature annotation.</text>
</comment>
<dbReference type="InterPro" id="IPR003453">
    <property type="entry name" value="ABC_MlaE_roteobac"/>
</dbReference>
<dbReference type="EMBL" id="JAPZVI010000002">
    <property type="protein sequence ID" value="MCZ8400524.1"/>
    <property type="molecule type" value="Genomic_DNA"/>
</dbReference>
<evidence type="ECO:0000313" key="3">
    <source>
        <dbReference type="Proteomes" id="UP001141992"/>
    </source>
</evidence>
<dbReference type="RefSeq" id="WP_026382053.1">
    <property type="nucleotide sequence ID" value="NZ_CP014028.1"/>
</dbReference>
<dbReference type="KEGG" id="axx:ERS451415_06017"/>
<evidence type="ECO:0000256" key="1">
    <source>
        <dbReference type="RuleBase" id="RU362044"/>
    </source>
</evidence>
<dbReference type="PANTHER" id="PTHR30188">
    <property type="entry name" value="ABC TRANSPORTER PERMEASE PROTEIN-RELATED"/>
    <property type="match status" value="1"/>
</dbReference>